<keyword evidence="1" id="KW-1133">Transmembrane helix</keyword>
<organism evidence="2 3">
    <name type="scientific">Phormidium nigroviride PCC 7112</name>
    <dbReference type="NCBI Taxonomy" id="179408"/>
    <lineage>
        <taxon>Bacteria</taxon>
        <taxon>Bacillati</taxon>
        <taxon>Cyanobacteriota</taxon>
        <taxon>Cyanophyceae</taxon>
        <taxon>Oscillatoriophycideae</taxon>
        <taxon>Oscillatoriales</taxon>
        <taxon>Oscillatoriaceae</taxon>
        <taxon>Phormidium</taxon>
    </lineage>
</organism>
<dbReference type="KEGG" id="oni:Osc7112_2701"/>
<reference evidence="2 3" key="1">
    <citation type="submission" date="2012-05" db="EMBL/GenBank/DDBJ databases">
        <title>Finished chromosome of genome of Oscillatoria sp. PCC 7112.</title>
        <authorList>
            <consortium name="US DOE Joint Genome Institute"/>
            <person name="Gugger M."/>
            <person name="Coursin T."/>
            <person name="Rippka R."/>
            <person name="Tandeau De Marsac N."/>
            <person name="Huntemann M."/>
            <person name="Wei C.-L."/>
            <person name="Han J."/>
            <person name="Detter J.C."/>
            <person name="Han C."/>
            <person name="Tapia R."/>
            <person name="Davenport K."/>
            <person name="Daligault H."/>
            <person name="Erkkila T."/>
            <person name="Gu W."/>
            <person name="Munk A.C.C."/>
            <person name="Teshima H."/>
            <person name="Xu Y."/>
            <person name="Chain P."/>
            <person name="Chen A."/>
            <person name="Krypides N."/>
            <person name="Mavromatis K."/>
            <person name="Markowitz V."/>
            <person name="Szeto E."/>
            <person name="Ivanova N."/>
            <person name="Mikhailova N."/>
            <person name="Ovchinnikova G."/>
            <person name="Pagani I."/>
            <person name="Pati A."/>
            <person name="Goodwin L."/>
            <person name="Peters L."/>
            <person name="Pitluck S."/>
            <person name="Woyke T."/>
            <person name="Kerfeld C."/>
        </authorList>
    </citation>
    <scope>NUCLEOTIDE SEQUENCE [LARGE SCALE GENOMIC DNA]</scope>
    <source>
        <strain evidence="2 3">PCC 7112</strain>
    </source>
</reference>
<dbReference type="EMBL" id="CP003614">
    <property type="protein sequence ID" value="AFZ07114.1"/>
    <property type="molecule type" value="Genomic_DNA"/>
</dbReference>
<keyword evidence="1" id="KW-0472">Membrane</keyword>
<feature type="transmembrane region" description="Helical" evidence="1">
    <location>
        <begin position="12"/>
        <end position="32"/>
    </location>
</feature>
<evidence type="ECO:0000313" key="2">
    <source>
        <dbReference type="EMBL" id="AFZ07114.1"/>
    </source>
</evidence>
<dbReference type="HOGENOM" id="CLU_3101637_0_0_3"/>
<proteinExistence type="predicted"/>
<evidence type="ECO:0000313" key="3">
    <source>
        <dbReference type="Proteomes" id="UP000010478"/>
    </source>
</evidence>
<accession>K9VHX4</accession>
<dbReference type="STRING" id="179408.Osc7112_2701"/>
<evidence type="ECO:0000256" key="1">
    <source>
        <dbReference type="SAM" id="Phobius"/>
    </source>
</evidence>
<dbReference type="eggNOG" id="ENOG502ZEHP">
    <property type="taxonomic scope" value="Bacteria"/>
</dbReference>
<sequence>MYGVERTPTVAFLFETGIITVNFVLTITPSIWHKASSSAGFRVCGILPHLP</sequence>
<dbReference type="Proteomes" id="UP000010478">
    <property type="component" value="Chromosome"/>
</dbReference>
<gene>
    <name evidence="2" type="ORF">Osc7112_2701</name>
</gene>
<protein>
    <submittedName>
        <fullName evidence="2">Uncharacterized protein</fullName>
    </submittedName>
</protein>
<keyword evidence="3" id="KW-1185">Reference proteome</keyword>
<dbReference type="AlphaFoldDB" id="K9VHX4"/>
<name>K9VHX4_9CYAN</name>
<keyword evidence="1" id="KW-0812">Transmembrane</keyword>